<evidence type="ECO:0000313" key="8">
    <source>
        <dbReference type="EMBL" id="SVA62137.1"/>
    </source>
</evidence>
<keyword evidence="3" id="KW-0819">tRNA processing</keyword>
<dbReference type="Gene3D" id="1.10.3090.10">
    <property type="entry name" value="cca-adding enzyme, domain 2"/>
    <property type="match status" value="1"/>
</dbReference>
<evidence type="ECO:0000256" key="1">
    <source>
        <dbReference type="ARBA" id="ARBA00001946"/>
    </source>
</evidence>
<dbReference type="Gene3D" id="3.30.460.10">
    <property type="entry name" value="Beta Polymerase, domain 2"/>
    <property type="match status" value="1"/>
</dbReference>
<dbReference type="GO" id="GO:0000049">
    <property type="term" value="F:tRNA binding"/>
    <property type="evidence" value="ECO:0007669"/>
    <property type="project" value="TreeGrafter"/>
</dbReference>
<dbReference type="GO" id="GO:0046872">
    <property type="term" value="F:metal ion binding"/>
    <property type="evidence" value="ECO:0007669"/>
    <property type="project" value="UniProtKB-KW"/>
</dbReference>
<dbReference type="InterPro" id="IPR050264">
    <property type="entry name" value="Bact_CCA-adding_enz_type3_sf"/>
</dbReference>
<dbReference type="SUPFAM" id="SSF81301">
    <property type="entry name" value="Nucleotidyltransferase"/>
    <property type="match status" value="1"/>
</dbReference>
<dbReference type="InterPro" id="IPR043519">
    <property type="entry name" value="NT_sf"/>
</dbReference>
<reference evidence="8" key="1">
    <citation type="submission" date="2018-05" db="EMBL/GenBank/DDBJ databases">
        <authorList>
            <person name="Lanie J.A."/>
            <person name="Ng W.-L."/>
            <person name="Kazmierczak K.M."/>
            <person name="Andrzejewski T.M."/>
            <person name="Davidsen T.M."/>
            <person name="Wayne K.J."/>
            <person name="Tettelin H."/>
            <person name="Glass J.I."/>
            <person name="Rusch D."/>
            <person name="Podicherti R."/>
            <person name="Tsui H.-C.T."/>
            <person name="Winkler M.E."/>
        </authorList>
    </citation>
    <scope>NUCLEOTIDE SEQUENCE</scope>
</reference>
<keyword evidence="6" id="KW-0460">Magnesium</keyword>
<keyword evidence="5" id="KW-0479">Metal-binding</keyword>
<name>A0A381XD84_9ZZZZ</name>
<keyword evidence="4" id="KW-0548">Nucleotidyltransferase</keyword>
<dbReference type="AlphaFoldDB" id="A0A381XD84"/>
<evidence type="ECO:0000256" key="3">
    <source>
        <dbReference type="ARBA" id="ARBA00022694"/>
    </source>
</evidence>
<organism evidence="8">
    <name type="scientific">marine metagenome</name>
    <dbReference type="NCBI Taxonomy" id="408172"/>
    <lineage>
        <taxon>unclassified sequences</taxon>
        <taxon>metagenomes</taxon>
        <taxon>ecological metagenomes</taxon>
    </lineage>
</organism>
<keyword evidence="2" id="KW-0808">Transferase</keyword>
<evidence type="ECO:0000259" key="7">
    <source>
        <dbReference type="Pfam" id="PF01743"/>
    </source>
</evidence>
<sequence>MDQLKKILQLPEVEKVFNAFSENSIFLVGGCVRDTLMNKSVTDIDFATPCEPLEVIEILSKSKINYVDIGIKFGTVTAIINDKKYEITSFRKDISTDGRHAEVEFSKEMESDAARRDFTVNALYADTDCKIYDFFNGQEDLKNNFLRFIGDPQARIKEDYLRIMRFFRFLTSYDAQSLDDNLLSVLKEEVKNLSIIS</sequence>
<dbReference type="PANTHER" id="PTHR46173:SF1">
    <property type="entry name" value="CCA TRNA NUCLEOTIDYLTRANSFERASE 1, MITOCHONDRIAL"/>
    <property type="match status" value="1"/>
</dbReference>
<feature type="domain" description="Poly A polymerase head" evidence="7">
    <location>
        <begin position="25"/>
        <end position="147"/>
    </location>
</feature>
<evidence type="ECO:0000256" key="6">
    <source>
        <dbReference type="ARBA" id="ARBA00022842"/>
    </source>
</evidence>
<comment type="cofactor">
    <cofactor evidence="1">
        <name>Mg(2+)</name>
        <dbReference type="ChEBI" id="CHEBI:18420"/>
    </cofactor>
</comment>
<evidence type="ECO:0000256" key="4">
    <source>
        <dbReference type="ARBA" id="ARBA00022695"/>
    </source>
</evidence>
<dbReference type="GO" id="GO:0008033">
    <property type="term" value="P:tRNA processing"/>
    <property type="evidence" value="ECO:0007669"/>
    <property type="project" value="UniProtKB-KW"/>
</dbReference>
<accession>A0A381XD84</accession>
<feature type="non-terminal residue" evidence="8">
    <location>
        <position position="197"/>
    </location>
</feature>
<dbReference type="InterPro" id="IPR002646">
    <property type="entry name" value="PolA_pol_head_dom"/>
</dbReference>
<gene>
    <name evidence="8" type="ORF">METZ01_LOCUS114991</name>
</gene>
<evidence type="ECO:0000256" key="5">
    <source>
        <dbReference type="ARBA" id="ARBA00022723"/>
    </source>
</evidence>
<dbReference type="Pfam" id="PF01743">
    <property type="entry name" value="PolyA_pol"/>
    <property type="match status" value="1"/>
</dbReference>
<proteinExistence type="predicted"/>
<dbReference type="SUPFAM" id="SSF81891">
    <property type="entry name" value="Poly A polymerase C-terminal region-like"/>
    <property type="match status" value="1"/>
</dbReference>
<dbReference type="EMBL" id="UINC01014593">
    <property type="protein sequence ID" value="SVA62137.1"/>
    <property type="molecule type" value="Genomic_DNA"/>
</dbReference>
<protein>
    <recommendedName>
        <fullName evidence="7">Poly A polymerase head domain-containing protein</fullName>
    </recommendedName>
</protein>
<dbReference type="PANTHER" id="PTHR46173">
    <property type="entry name" value="CCA TRNA NUCLEOTIDYLTRANSFERASE 1, MITOCHONDRIAL"/>
    <property type="match status" value="1"/>
</dbReference>
<evidence type="ECO:0000256" key="2">
    <source>
        <dbReference type="ARBA" id="ARBA00022679"/>
    </source>
</evidence>
<dbReference type="CDD" id="cd05398">
    <property type="entry name" value="NT_ClassII-CCAase"/>
    <property type="match status" value="1"/>
</dbReference>
<dbReference type="GO" id="GO:0016779">
    <property type="term" value="F:nucleotidyltransferase activity"/>
    <property type="evidence" value="ECO:0007669"/>
    <property type="project" value="UniProtKB-KW"/>
</dbReference>